<evidence type="ECO:0000256" key="1">
    <source>
        <dbReference type="ARBA" id="ARBA00006950"/>
    </source>
</evidence>
<dbReference type="GO" id="GO:0008199">
    <property type="term" value="F:ferric iron binding"/>
    <property type="evidence" value="ECO:0007669"/>
    <property type="project" value="InterPro"/>
</dbReference>
<dbReference type="FunFam" id="1.20.1260.10:FF:000001">
    <property type="entry name" value="Non-heme ferritin"/>
    <property type="match status" value="1"/>
</dbReference>
<keyword evidence="10" id="KW-1185">Reference proteome</keyword>
<gene>
    <name evidence="9" type="primary">ftnA</name>
    <name evidence="9" type="ORF">LF1_19970</name>
</gene>
<feature type="domain" description="Ferritin-like diiron" evidence="8">
    <location>
        <begin position="1"/>
        <end position="145"/>
    </location>
</feature>
<evidence type="ECO:0000313" key="10">
    <source>
        <dbReference type="Proteomes" id="UP000322699"/>
    </source>
</evidence>
<dbReference type="GO" id="GO:0004322">
    <property type="term" value="F:ferroxidase activity"/>
    <property type="evidence" value="ECO:0007669"/>
    <property type="project" value="TreeGrafter"/>
</dbReference>
<evidence type="ECO:0000256" key="7">
    <source>
        <dbReference type="RuleBase" id="RU361145"/>
    </source>
</evidence>
<comment type="function">
    <text evidence="7">Iron-storage protein.</text>
</comment>
<sequence length="167" mass="19008">MKSAKVEAAINKQINEELTSAYTYLAMAGVADRLGLPGFCNWFKMQFQEELVHADKFFQFLLERDGEVKLMALPQPEVKNQTPLGLFEDALAHEQHISDCIFKLKDLARAESDHATDVFLEWFVSEQVEEEASTRGVIDQLKMVEGNKNGLFMIDRELAGRQHDADE</sequence>
<dbReference type="Gene3D" id="1.20.1260.10">
    <property type="match status" value="1"/>
</dbReference>
<dbReference type="EC" id="1.16.3.2" evidence="7"/>
<dbReference type="InterPro" id="IPR012347">
    <property type="entry name" value="Ferritin-like"/>
</dbReference>
<accession>A0A5B1CJ38</accession>
<evidence type="ECO:0000256" key="5">
    <source>
        <dbReference type="ARBA" id="ARBA00023004"/>
    </source>
</evidence>
<feature type="binding site" evidence="6">
    <location>
        <position position="17"/>
    </location>
    <ligand>
        <name>Fe cation</name>
        <dbReference type="ChEBI" id="CHEBI:24875"/>
        <label>1</label>
    </ligand>
</feature>
<dbReference type="OrthoDB" id="9801481at2"/>
<dbReference type="Pfam" id="PF00210">
    <property type="entry name" value="Ferritin"/>
    <property type="match status" value="1"/>
</dbReference>
<dbReference type="SUPFAM" id="SSF47240">
    <property type="entry name" value="Ferritin-like"/>
    <property type="match status" value="1"/>
</dbReference>
<dbReference type="EMBL" id="VRLW01000001">
    <property type="protein sequence ID" value="KAA1259463.1"/>
    <property type="molecule type" value="Genomic_DNA"/>
</dbReference>
<keyword evidence="2 7" id="KW-0409">Iron storage</keyword>
<feature type="binding site" evidence="6">
    <location>
        <position position="50"/>
    </location>
    <ligand>
        <name>Fe cation</name>
        <dbReference type="ChEBI" id="CHEBI:24875"/>
        <label>1</label>
    </ligand>
</feature>
<dbReference type="PANTHER" id="PTHR11431:SF127">
    <property type="entry name" value="BACTERIAL NON-HEME FERRITIN"/>
    <property type="match status" value="1"/>
</dbReference>
<feature type="binding site" evidence="6">
    <location>
        <position position="53"/>
    </location>
    <ligand>
        <name>Fe cation</name>
        <dbReference type="ChEBI" id="CHEBI:24875"/>
        <label>1</label>
    </ligand>
</feature>
<feature type="binding site" evidence="6">
    <location>
        <position position="127"/>
    </location>
    <ligand>
        <name>Fe cation</name>
        <dbReference type="ChEBI" id="CHEBI:24875"/>
        <label>1</label>
    </ligand>
</feature>
<dbReference type="Proteomes" id="UP000322699">
    <property type="component" value="Unassembled WGS sequence"/>
</dbReference>
<dbReference type="GO" id="GO:0008198">
    <property type="term" value="F:ferrous iron binding"/>
    <property type="evidence" value="ECO:0007669"/>
    <property type="project" value="TreeGrafter"/>
</dbReference>
<evidence type="ECO:0000256" key="3">
    <source>
        <dbReference type="ARBA" id="ARBA00022723"/>
    </source>
</evidence>
<dbReference type="PANTHER" id="PTHR11431">
    <property type="entry name" value="FERRITIN"/>
    <property type="match status" value="1"/>
</dbReference>
<dbReference type="InterPro" id="IPR041719">
    <property type="entry name" value="Ferritin_prok"/>
</dbReference>
<evidence type="ECO:0000256" key="6">
    <source>
        <dbReference type="PIRSR" id="PIRSR601519-1"/>
    </source>
</evidence>
<comment type="similarity">
    <text evidence="1 7">Belongs to the ferritin family. Prokaryotic subfamily.</text>
</comment>
<dbReference type="CDD" id="cd01055">
    <property type="entry name" value="Nonheme_Ferritin"/>
    <property type="match status" value="1"/>
</dbReference>
<keyword evidence="5 6" id="KW-0408">Iron</keyword>
<dbReference type="PROSITE" id="PS50905">
    <property type="entry name" value="FERRITIN_LIKE"/>
    <property type="match status" value="1"/>
</dbReference>
<dbReference type="GO" id="GO:0006879">
    <property type="term" value="P:intracellular iron ion homeostasis"/>
    <property type="evidence" value="ECO:0007669"/>
    <property type="project" value="UniProtKB-KW"/>
</dbReference>
<evidence type="ECO:0000256" key="4">
    <source>
        <dbReference type="ARBA" id="ARBA00023002"/>
    </source>
</evidence>
<keyword evidence="7" id="KW-0963">Cytoplasm</keyword>
<dbReference type="GO" id="GO:0006826">
    <property type="term" value="P:iron ion transport"/>
    <property type="evidence" value="ECO:0007669"/>
    <property type="project" value="InterPro"/>
</dbReference>
<keyword evidence="3 6" id="KW-0479">Metal-binding</keyword>
<comment type="caution">
    <text evidence="9">The sequence shown here is derived from an EMBL/GenBank/DDBJ whole genome shotgun (WGS) entry which is preliminary data.</text>
</comment>
<dbReference type="InterPro" id="IPR008331">
    <property type="entry name" value="Ferritin_DPS_dom"/>
</dbReference>
<comment type="subcellular location">
    <subcellularLocation>
        <location evidence="7">Cytoplasm</location>
    </subcellularLocation>
</comment>
<evidence type="ECO:0000259" key="8">
    <source>
        <dbReference type="PROSITE" id="PS50905"/>
    </source>
</evidence>
<dbReference type="InterPro" id="IPR009078">
    <property type="entry name" value="Ferritin-like_SF"/>
</dbReference>
<dbReference type="GO" id="GO:0005829">
    <property type="term" value="C:cytosol"/>
    <property type="evidence" value="ECO:0007669"/>
    <property type="project" value="TreeGrafter"/>
</dbReference>
<organism evidence="9 10">
    <name type="scientific">Rubripirellula obstinata</name>
    <dbReference type="NCBI Taxonomy" id="406547"/>
    <lineage>
        <taxon>Bacteria</taxon>
        <taxon>Pseudomonadati</taxon>
        <taxon>Planctomycetota</taxon>
        <taxon>Planctomycetia</taxon>
        <taxon>Pirellulales</taxon>
        <taxon>Pirellulaceae</taxon>
        <taxon>Rubripirellula</taxon>
    </lineage>
</organism>
<feature type="binding site" evidence="6">
    <location>
        <position position="94"/>
    </location>
    <ligand>
        <name>Fe cation</name>
        <dbReference type="ChEBI" id="CHEBI:24875"/>
        <label>1</label>
    </ligand>
</feature>
<name>A0A5B1CJ38_9BACT</name>
<proteinExistence type="inferred from homology"/>
<dbReference type="InterPro" id="IPR001519">
    <property type="entry name" value="Ferritin"/>
</dbReference>
<evidence type="ECO:0000256" key="2">
    <source>
        <dbReference type="ARBA" id="ARBA00022434"/>
    </source>
</evidence>
<protein>
    <recommendedName>
        <fullName evidence="7">Ferritin</fullName>
        <ecNumber evidence="7">1.16.3.2</ecNumber>
    </recommendedName>
</protein>
<reference evidence="9 10" key="1">
    <citation type="submission" date="2019-08" db="EMBL/GenBank/DDBJ databases">
        <title>Deep-cultivation of Planctomycetes and their phenomic and genomic characterization uncovers novel biology.</title>
        <authorList>
            <person name="Wiegand S."/>
            <person name="Jogler M."/>
            <person name="Boedeker C."/>
            <person name="Pinto D."/>
            <person name="Vollmers J."/>
            <person name="Rivas-Marin E."/>
            <person name="Kohn T."/>
            <person name="Peeters S.H."/>
            <person name="Heuer A."/>
            <person name="Rast P."/>
            <person name="Oberbeckmann S."/>
            <person name="Bunk B."/>
            <person name="Jeske O."/>
            <person name="Meyerdierks A."/>
            <person name="Storesund J.E."/>
            <person name="Kallscheuer N."/>
            <person name="Luecker S."/>
            <person name="Lage O.M."/>
            <person name="Pohl T."/>
            <person name="Merkel B.J."/>
            <person name="Hornburger P."/>
            <person name="Mueller R.-W."/>
            <person name="Bruemmer F."/>
            <person name="Labrenz M."/>
            <person name="Spormann A.M."/>
            <person name="Op Den Camp H."/>
            <person name="Overmann J."/>
            <person name="Amann R."/>
            <person name="Jetten M.S.M."/>
            <person name="Mascher T."/>
            <person name="Medema M.H."/>
            <person name="Devos D.P."/>
            <person name="Kaster A.-K."/>
            <person name="Ovreas L."/>
            <person name="Rohde M."/>
            <person name="Galperin M.Y."/>
            <person name="Jogler C."/>
        </authorList>
    </citation>
    <scope>NUCLEOTIDE SEQUENCE [LARGE SCALE GENOMIC DNA]</scope>
    <source>
        <strain evidence="9 10">LF1</strain>
    </source>
</reference>
<dbReference type="RefSeq" id="WP_068267044.1">
    <property type="nucleotide sequence ID" value="NZ_LWSK01000150.1"/>
</dbReference>
<dbReference type="InterPro" id="IPR009040">
    <property type="entry name" value="Ferritin-like_diiron"/>
</dbReference>
<evidence type="ECO:0000313" key="9">
    <source>
        <dbReference type="EMBL" id="KAA1259463.1"/>
    </source>
</evidence>
<comment type="catalytic activity">
    <reaction evidence="7">
        <text>4 Fe(2+) + O2 + 6 H2O = 4 iron(III) oxide-hydroxide + 12 H(+)</text>
        <dbReference type="Rhea" id="RHEA:11972"/>
        <dbReference type="ChEBI" id="CHEBI:15377"/>
        <dbReference type="ChEBI" id="CHEBI:15378"/>
        <dbReference type="ChEBI" id="CHEBI:15379"/>
        <dbReference type="ChEBI" id="CHEBI:29033"/>
        <dbReference type="ChEBI" id="CHEBI:78619"/>
        <dbReference type="EC" id="1.16.3.2"/>
    </reaction>
</comment>
<keyword evidence="4 9" id="KW-0560">Oxidoreductase</keyword>
<dbReference type="GO" id="GO:0042802">
    <property type="term" value="F:identical protein binding"/>
    <property type="evidence" value="ECO:0007669"/>
    <property type="project" value="UniProtKB-ARBA"/>
</dbReference>
<dbReference type="AlphaFoldDB" id="A0A5B1CJ38"/>